<feature type="non-terminal residue" evidence="2">
    <location>
        <position position="693"/>
    </location>
</feature>
<sequence>IALKDFTELAEYICNADNPVVPRRIMDALTRMISVRKRISHRVSAISRDLPYNAEAVSRYLSFIKTLEGLKEILSLRKSVEELSTSFAGLHVEEPSTSSFQVPAAPTPPSENEPKYCAELQSGIEEAFLALCLLLKEYRELRDVIANTWTLYKEGNCSLITASITTDTALKTARALENDAKDLFDKHGGFEQMLQILYCDWCASCKQSPDFQEQPMDAMNFNMYDVSDKFFYPTFVQLKNFCLMVNLQLDAKQLPVFKPGFIVGYKPYDPSRDRSKLSSREKYQQDEILMMEIFAEFALICKTTDTLSAQDELTLALRMLFKNKRMTLMVLFATQVFFDTHHILKQDASKGFWDLQRIARQIDSSLQENFEFHKSLSLKNESWPPRSDLLLEGIRSRINHWVKSDKLQKMAWKSGRAPGSAFVWLKGHPAFCGLMTFSIQAMFQVCGVVFANAWGSIMSAAHIYNAARQESVLTRVWNDMEILFRLQNRDEMLGGTPKSRDEYLKQFYLHMGYSATPAALRDTSNTDRQSPKMPLRMLHEQTPMSWLFEHRYCRGLGTSTLLKDHCALIIMRSKWNIDEATTSSFFDMQFFFAQPAAVKQLIYDQTVYKQSKPLRYALLEHLRTALQNEMPALCFDYFALHRVSWTLLQRINSACAPQLRDLYGQDYLTDQRTLPDLVGFIFAAAAGNKEFAG</sequence>
<name>A0A6A6BIN3_9PEZI</name>
<dbReference type="Proteomes" id="UP000799438">
    <property type="component" value="Unassembled WGS sequence"/>
</dbReference>
<dbReference type="InterPro" id="IPR046539">
    <property type="entry name" value="DUF6604"/>
</dbReference>
<dbReference type="PANTHER" id="PTHR38795:SF1">
    <property type="entry name" value="DUF6604 DOMAIN-CONTAINING PROTEIN"/>
    <property type="match status" value="1"/>
</dbReference>
<keyword evidence="3" id="KW-1185">Reference proteome</keyword>
<dbReference type="GeneID" id="54293718"/>
<proteinExistence type="predicted"/>
<protein>
    <recommendedName>
        <fullName evidence="1">DUF6604 domain-containing protein</fullName>
    </recommendedName>
</protein>
<dbReference type="OrthoDB" id="5238236at2759"/>
<dbReference type="Pfam" id="PF20253">
    <property type="entry name" value="DUF6604"/>
    <property type="match status" value="1"/>
</dbReference>
<evidence type="ECO:0000259" key="1">
    <source>
        <dbReference type="Pfam" id="PF20253"/>
    </source>
</evidence>
<feature type="domain" description="DUF6604" evidence="1">
    <location>
        <begin position="1"/>
        <end position="180"/>
    </location>
</feature>
<dbReference type="PANTHER" id="PTHR38795">
    <property type="entry name" value="DUF6604 DOMAIN-CONTAINING PROTEIN"/>
    <property type="match status" value="1"/>
</dbReference>
<dbReference type="EMBL" id="ML995482">
    <property type="protein sequence ID" value="KAF2143124.1"/>
    <property type="molecule type" value="Genomic_DNA"/>
</dbReference>
<evidence type="ECO:0000313" key="3">
    <source>
        <dbReference type="Proteomes" id="UP000799438"/>
    </source>
</evidence>
<evidence type="ECO:0000313" key="2">
    <source>
        <dbReference type="EMBL" id="KAF2143124.1"/>
    </source>
</evidence>
<feature type="non-terminal residue" evidence="2">
    <location>
        <position position="1"/>
    </location>
</feature>
<accession>A0A6A6BIN3</accession>
<dbReference type="AlphaFoldDB" id="A0A6A6BIN3"/>
<reference evidence="2" key="1">
    <citation type="journal article" date="2020" name="Stud. Mycol.">
        <title>101 Dothideomycetes genomes: a test case for predicting lifestyles and emergence of pathogens.</title>
        <authorList>
            <person name="Haridas S."/>
            <person name="Albert R."/>
            <person name="Binder M."/>
            <person name="Bloem J."/>
            <person name="Labutti K."/>
            <person name="Salamov A."/>
            <person name="Andreopoulos B."/>
            <person name="Baker S."/>
            <person name="Barry K."/>
            <person name="Bills G."/>
            <person name="Bluhm B."/>
            <person name="Cannon C."/>
            <person name="Castanera R."/>
            <person name="Culley D."/>
            <person name="Daum C."/>
            <person name="Ezra D."/>
            <person name="Gonzalez J."/>
            <person name="Henrissat B."/>
            <person name="Kuo A."/>
            <person name="Liang C."/>
            <person name="Lipzen A."/>
            <person name="Lutzoni F."/>
            <person name="Magnuson J."/>
            <person name="Mondo S."/>
            <person name="Nolan M."/>
            <person name="Ohm R."/>
            <person name="Pangilinan J."/>
            <person name="Park H.-J."/>
            <person name="Ramirez L."/>
            <person name="Alfaro M."/>
            <person name="Sun H."/>
            <person name="Tritt A."/>
            <person name="Yoshinaga Y."/>
            <person name="Zwiers L.-H."/>
            <person name="Turgeon B."/>
            <person name="Goodwin S."/>
            <person name="Spatafora J."/>
            <person name="Crous P."/>
            <person name="Grigoriev I."/>
        </authorList>
    </citation>
    <scope>NUCLEOTIDE SEQUENCE</scope>
    <source>
        <strain evidence="2">CBS 121167</strain>
    </source>
</reference>
<gene>
    <name evidence="2" type="ORF">K452DRAFT_214271</name>
</gene>
<dbReference type="RefSeq" id="XP_033398836.1">
    <property type="nucleotide sequence ID" value="XM_033536222.1"/>
</dbReference>
<organism evidence="2 3">
    <name type="scientific">Aplosporella prunicola CBS 121167</name>
    <dbReference type="NCBI Taxonomy" id="1176127"/>
    <lineage>
        <taxon>Eukaryota</taxon>
        <taxon>Fungi</taxon>
        <taxon>Dikarya</taxon>
        <taxon>Ascomycota</taxon>
        <taxon>Pezizomycotina</taxon>
        <taxon>Dothideomycetes</taxon>
        <taxon>Dothideomycetes incertae sedis</taxon>
        <taxon>Botryosphaeriales</taxon>
        <taxon>Aplosporellaceae</taxon>
        <taxon>Aplosporella</taxon>
    </lineage>
</organism>